<evidence type="ECO:0000313" key="3">
    <source>
        <dbReference type="Proteomes" id="UP001592530"/>
    </source>
</evidence>
<accession>A0ABV6XAZ9</accession>
<proteinExistence type="predicted"/>
<organism evidence="2 3">
    <name type="scientific">Streptacidiphilus alkalitolerans</name>
    <dbReference type="NCBI Taxonomy" id="3342712"/>
    <lineage>
        <taxon>Bacteria</taxon>
        <taxon>Bacillati</taxon>
        <taxon>Actinomycetota</taxon>
        <taxon>Actinomycetes</taxon>
        <taxon>Kitasatosporales</taxon>
        <taxon>Streptomycetaceae</taxon>
        <taxon>Streptacidiphilus</taxon>
    </lineage>
</organism>
<dbReference type="SUPFAM" id="SSF140453">
    <property type="entry name" value="EsxAB dimer-like"/>
    <property type="match status" value="1"/>
</dbReference>
<dbReference type="RefSeq" id="WP_380558525.1">
    <property type="nucleotide sequence ID" value="NZ_JBHEZY010000019.1"/>
</dbReference>
<comment type="caution">
    <text evidence="2">The sequence shown here is derived from an EMBL/GenBank/DDBJ whole genome shotgun (WGS) entry which is preliminary data.</text>
</comment>
<reference evidence="2 3" key="1">
    <citation type="submission" date="2024-09" db="EMBL/GenBank/DDBJ databases">
        <authorList>
            <person name="Lee S.D."/>
        </authorList>
    </citation>
    <scope>NUCLEOTIDE SEQUENCE [LARGE SCALE GENOMIC DNA]</scope>
    <source>
        <strain evidence="2 3">N1-3</strain>
    </source>
</reference>
<protein>
    <submittedName>
        <fullName evidence="2">WXG100 family type VII secretion target</fullName>
    </submittedName>
</protein>
<name>A0ABV6XAZ9_9ACTN</name>
<dbReference type="EMBL" id="JBHEZY010000019">
    <property type="protein sequence ID" value="MFC1435431.1"/>
    <property type="molecule type" value="Genomic_DNA"/>
</dbReference>
<dbReference type="InterPro" id="IPR036689">
    <property type="entry name" value="ESAT-6-like_sf"/>
</dbReference>
<sequence length="124" mass="13567">MDNGHFSVDTDGLHRQLPYVRELAEHIRSVGSNLEARLGALGEPWGDDASGKEFLDQYQNPHHELLEGISGVGQVLDSTADGIQTMALRFTQLEEENTAAARQLHTPDQPDVPTGGSRTEHGRP</sequence>
<evidence type="ECO:0000256" key="1">
    <source>
        <dbReference type="SAM" id="MobiDB-lite"/>
    </source>
</evidence>
<dbReference type="Gene3D" id="1.10.287.1060">
    <property type="entry name" value="ESAT-6-like"/>
    <property type="match status" value="1"/>
</dbReference>
<gene>
    <name evidence="2" type="ORF">ACEZDB_32800</name>
</gene>
<feature type="region of interest" description="Disordered" evidence="1">
    <location>
        <begin position="96"/>
        <end position="124"/>
    </location>
</feature>
<evidence type="ECO:0000313" key="2">
    <source>
        <dbReference type="EMBL" id="MFC1435431.1"/>
    </source>
</evidence>
<dbReference type="Proteomes" id="UP001592530">
    <property type="component" value="Unassembled WGS sequence"/>
</dbReference>